<feature type="active site" description="Acyl-thioester intermediate" evidence="2">
    <location>
        <position position="190"/>
    </location>
</feature>
<dbReference type="NCBIfam" id="TIGR01076">
    <property type="entry name" value="sortase_fam"/>
    <property type="match status" value="1"/>
</dbReference>
<reference evidence="4 5" key="1">
    <citation type="submission" date="2016-01" db="EMBL/GenBank/DDBJ databases">
        <authorList>
            <person name="Oliw E.H."/>
        </authorList>
    </citation>
    <scope>NUCLEOTIDE SEQUENCE [LARGE SCALE GENOMIC DNA]</scope>
    <source>
        <strain evidence="4 5">MJR7757A</strain>
    </source>
</reference>
<organism evidence="4 5">
    <name type="scientific">Clostridium perfringens</name>
    <dbReference type="NCBI Taxonomy" id="1502"/>
    <lineage>
        <taxon>Bacteria</taxon>
        <taxon>Bacillati</taxon>
        <taxon>Bacillota</taxon>
        <taxon>Clostridia</taxon>
        <taxon>Eubacteriales</taxon>
        <taxon>Clostridiaceae</taxon>
        <taxon>Clostridium</taxon>
    </lineage>
</organism>
<keyword evidence="1" id="KW-0378">Hydrolase</keyword>
<feature type="compositionally biased region" description="Basic and acidic residues" evidence="3">
    <location>
        <begin position="58"/>
        <end position="67"/>
    </location>
</feature>
<dbReference type="PATRIC" id="fig|1502.174.peg.1392"/>
<evidence type="ECO:0000256" key="1">
    <source>
        <dbReference type="ARBA" id="ARBA00022801"/>
    </source>
</evidence>
<feature type="active site" description="Proton donor/acceptor" evidence="2">
    <location>
        <position position="129"/>
    </location>
</feature>
<sequence>MMKKAFITLIIIGILLIGAALFIEFKSKSIQDDLVQKYEEKMYSNSSVNYSIPETPENTEKKEDIKDTFTQPNNNKKNEKNDVIGILEIDSIGVKAPIVLGEENLDYVVAKYRSSSDFGELGNVILAAHNNMHGSIFRNLHKLKIGSTVKIISDNKELEYKITNRYIVEPNDTSKINFSNDKKEITLITCINHSKQRLILTGELIDFNLVIKIKSRRKINVY</sequence>
<dbReference type="InterPro" id="IPR005754">
    <property type="entry name" value="Sortase"/>
</dbReference>
<dbReference type="Gene3D" id="2.40.260.10">
    <property type="entry name" value="Sortase"/>
    <property type="match status" value="1"/>
</dbReference>
<dbReference type="SUPFAM" id="SSF63817">
    <property type="entry name" value="Sortase"/>
    <property type="match status" value="1"/>
</dbReference>
<dbReference type="Pfam" id="PF04203">
    <property type="entry name" value="Sortase"/>
    <property type="match status" value="1"/>
</dbReference>
<protein>
    <submittedName>
        <fullName evidence="4">Sortase family protein</fullName>
    </submittedName>
</protein>
<dbReference type="EMBL" id="LRPU01000067">
    <property type="protein sequence ID" value="KXA12309.1"/>
    <property type="molecule type" value="Genomic_DNA"/>
</dbReference>
<feature type="region of interest" description="Disordered" evidence="3">
    <location>
        <begin position="49"/>
        <end position="76"/>
    </location>
</feature>
<dbReference type="AlphaFoldDB" id="A0A133N7M9"/>
<gene>
    <name evidence="4" type="ORF">HMPREF3222_01377</name>
</gene>
<evidence type="ECO:0000313" key="5">
    <source>
        <dbReference type="Proteomes" id="UP000070646"/>
    </source>
</evidence>
<evidence type="ECO:0000313" key="4">
    <source>
        <dbReference type="EMBL" id="KXA12309.1"/>
    </source>
</evidence>
<accession>A0A133N7M9</accession>
<dbReference type="InterPro" id="IPR042000">
    <property type="entry name" value="Sortase_D_2"/>
</dbReference>
<dbReference type="CDD" id="cd06166">
    <property type="entry name" value="Sortase_D_2"/>
    <property type="match status" value="1"/>
</dbReference>
<dbReference type="RefSeq" id="WP_060795418.1">
    <property type="nucleotide sequence ID" value="NZ_KQ956212.1"/>
</dbReference>
<evidence type="ECO:0000256" key="2">
    <source>
        <dbReference type="PIRSR" id="PIRSR605754-1"/>
    </source>
</evidence>
<proteinExistence type="predicted"/>
<dbReference type="InterPro" id="IPR023365">
    <property type="entry name" value="Sortase_dom-sf"/>
</dbReference>
<dbReference type="GO" id="GO:0016787">
    <property type="term" value="F:hydrolase activity"/>
    <property type="evidence" value="ECO:0007669"/>
    <property type="project" value="UniProtKB-KW"/>
</dbReference>
<dbReference type="Proteomes" id="UP000070646">
    <property type="component" value="Unassembled WGS sequence"/>
</dbReference>
<name>A0A133N7M9_CLOPF</name>
<evidence type="ECO:0000256" key="3">
    <source>
        <dbReference type="SAM" id="MobiDB-lite"/>
    </source>
</evidence>
<comment type="caution">
    <text evidence="4">The sequence shown here is derived from an EMBL/GenBank/DDBJ whole genome shotgun (WGS) entry which is preliminary data.</text>
</comment>